<comment type="caution">
    <text evidence="2">The sequence shown here is derived from an EMBL/GenBank/DDBJ whole genome shotgun (WGS) entry which is preliminary data.</text>
</comment>
<accession>A0A8S1HKX6</accession>
<evidence type="ECO:0000313" key="3">
    <source>
        <dbReference type="Proteomes" id="UP000835052"/>
    </source>
</evidence>
<gene>
    <name evidence="2" type="ORF">CAUJ_LOCUS11546</name>
</gene>
<dbReference type="AlphaFoldDB" id="A0A8S1HKX6"/>
<organism evidence="2 3">
    <name type="scientific">Caenorhabditis auriculariae</name>
    <dbReference type="NCBI Taxonomy" id="2777116"/>
    <lineage>
        <taxon>Eukaryota</taxon>
        <taxon>Metazoa</taxon>
        <taxon>Ecdysozoa</taxon>
        <taxon>Nematoda</taxon>
        <taxon>Chromadorea</taxon>
        <taxon>Rhabditida</taxon>
        <taxon>Rhabditina</taxon>
        <taxon>Rhabditomorpha</taxon>
        <taxon>Rhabditoidea</taxon>
        <taxon>Rhabditidae</taxon>
        <taxon>Peloderinae</taxon>
        <taxon>Caenorhabditis</taxon>
    </lineage>
</organism>
<proteinExistence type="predicted"/>
<sequence>METLKALIDAAESRNKCVHEENENDDVSCSEAQIFSNSLELSEVDFCNENDLDWAEISANLRGIRGESDAKKRKKARKTTEETRENDRIRAKLRRARMKAARESGAIEKASSADSPSQEECEFDPKDKISQFSPSDAPQDRNSVDEINPPGLSFDDGPLDTDSLVKEALNYRPKNEDPDTPISHEPYSTTNCYTDLRKLPIRIVAGLDSPPCLTSGVPMLNVDALAPDSSYTFYVPHNDITKRDLTTDGAGLWNQKGKSSTSRRYFFRSNGTTAGLGSFDFEVKKYTSRNSWAIPIGSLKRIIWTALNKAGEPIGVAIVCYMTEKEFSFVQKRRHGNSVSKVSFYQRTFPSVIHSVDRQRANQTPREIAAVSAPLACLDGRLLVKPEQVYNRPKSKRVFNASLYREKEENYDTGLISGVLNGSLSTHV</sequence>
<name>A0A8S1HKX6_9PELO</name>
<feature type="region of interest" description="Disordered" evidence="1">
    <location>
        <begin position="67"/>
        <end position="160"/>
    </location>
</feature>
<dbReference type="Proteomes" id="UP000835052">
    <property type="component" value="Unassembled WGS sequence"/>
</dbReference>
<feature type="compositionally biased region" description="Basic and acidic residues" evidence="1">
    <location>
        <begin position="78"/>
        <end position="90"/>
    </location>
</feature>
<reference evidence="2" key="1">
    <citation type="submission" date="2020-10" db="EMBL/GenBank/DDBJ databases">
        <authorList>
            <person name="Kikuchi T."/>
        </authorList>
    </citation>
    <scope>NUCLEOTIDE SEQUENCE</scope>
    <source>
        <strain evidence="2">NKZ352</strain>
    </source>
</reference>
<protein>
    <submittedName>
        <fullName evidence="2">Uncharacterized protein</fullName>
    </submittedName>
</protein>
<evidence type="ECO:0000256" key="1">
    <source>
        <dbReference type="SAM" id="MobiDB-lite"/>
    </source>
</evidence>
<evidence type="ECO:0000313" key="2">
    <source>
        <dbReference type="EMBL" id="CAD6195627.1"/>
    </source>
</evidence>
<dbReference type="EMBL" id="CAJGYM010000058">
    <property type="protein sequence ID" value="CAD6195627.1"/>
    <property type="molecule type" value="Genomic_DNA"/>
</dbReference>
<keyword evidence="3" id="KW-1185">Reference proteome</keyword>